<dbReference type="GO" id="GO:0004674">
    <property type="term" value="F:protein serine/threonine kinase activity"/>
    <property type="evidence" value="ECO:0007669"/>
    <property type="project" value="UniProtKB-KW"/>
</dbReference>
<dbReference type="SMART" id="SM00220">
    <property type="entry name" value="S_TKc"/>
    <property type="match status" value="1"/>
</dbReference>
<evidence type="ECO:0000256" key="5">
    <source>
        <dbReference type="ARBA" id="ARBA00022777"/>
    </source>
</evidence>
<evidence type="ECO:0000256" key="6">
    <source>
        <dbReference type="ARBA" id="ARBA00022840"/>
    </source>
</evidence>
<dbReference type="InterPro" id="IPR017441">
    <property type="entry name" value="Protein_kinase_ATP_BS"/>
</dbReference>
<dbReference type="InterPro" id="IPR045270">
    <property type="entry name" value="STKc_AGC"/>
</dbReference>
<dbReference type="Proteomes" id="UP000305948">
    <property type="component" value="Unassembled WGS sequence"/>
</dbReference>
<evidence type="ECO:0000256" key="7">
    <source>
        <dbReference type="PROSITE-ProRule" id="PRU10141"/>
    </source>
</evidence>
<feature type="region of interest" description="Disordered" evidence="8">
    <location>
        <begin position="87"/>
        <end position="106"/>
    </location>
</feature>
<dbReference type="CDD" id="cd05123">
    <property type="entry name" value="STKc_AGC"/>
    <property type="match status" value="1"/>
</dbReference>
<evidence type="ECO:0000313" key="11">
    <source>
        <dbReference type="Proteomes" id="UP000305948"/>
    </source>
</evidence>
<dbReference type="Pfam" id="PF00069">
    <property type="entry name" value="Pkinase"/>
    <property type="match status" value="1"/>
</dbReference>
<dbReference type="AlphaFoldDB" id="A0A5C3N8U0"/>
<feature type="domain" description="Protein kinase" evidence="9">
    <location>
        <begin position="321"/>
        <end position="614"/>
    </location>
</feature>
<reference evidence="10 11" key="1">
    <citation type="journal article" date="2019" name="Nat. Ecol. Evol.">
        <title>Megaphylogeny resolves global patterns of mushroom evolution.</title>
        <authorList>
            <person name="Varga T."/>
            <person name="Krizsan K."/>
            <person name="Foldi C."/>
            <person name="Dima B."/>
            <person name="Sanchez-Garcia M."/>
            <person name="Sanchez-Ramirez S."/>
            <person name="Szollosi G.J."/>
            <person name="Szarkandi J.G."/>
            <person name="Papp V."/>
            <person name="Albert L."/>
            <person name="Andreopoulos W."/>
            <person name="Angelini C."/>
            <person name="Antonin V."/>
            <person name="Barry K.W."/>
            <person name="Bougher N.L."/>
            <person name="Buchanan P."/>
            <person name="Buyck B."/>
            <person name="Bense V."/>
            <person name="Catcheside P."/>
            <person name="Chovatia M."/>
            <person name="Cooper J."/>
            <person name="Damon W."/>
            <person name="Desjardin D."/>
            <person name="Finy P."/>
            <person name="Geml J."/>
            <person name="Haridas S."/>
            <person name="Hughes K."/>
            <person name="Justo A."/>
            <person name="Karasinski D."/>
            <person name="Kautmanova I."/>
            <person name="Kiss B."/>
            <person name="Kocsube S."/>
            <person name="Kotiranta H."/>
            <person name="LaButti K.M."/>
            <person name="Lechner B.E."/>
            <person name="Liimatainen K."/>
            <person name="Lipzen A."/>
            <person name="Lukacs Z."/>
            <person name="Mihaltcheva S."/>
            <person name="Morgado L.N."/>
            <person name="Niskanen T."/>
            <person name="Noordeloos M.E."/>
            <person name="Ohm R.A."/>
            <person name="Ortiz-Santana B."/>
            <person name="Ovrebo C."/>
            <person name="Racz N."/>
            <person name="Riley R."/>
            <person name="Savchenko A."/>
            <person name="Shiryaev A."/>
            <person name="Soop K."/>
            <person name="Spirin V."/>
            <person name="Szebenyi C."/>
            <person name="Tomsovsky M."/>
            <person name="Tulloss R.E."/>
            <person name="Uehling J."/>
            <person name="Grigoriev I.V."/>
            <person name="Vagvolgyi C."/>
            <person name="Papp T."/>
            <person name="Martin F.M."/>
            <person name="Miettinen O."/>
            <person name="Hibbett D.S."/>
            <person name="Nagy L.G."/>
        </authorList>
    </citation>
    <scope>NUCLEOTIDE SEQUENCE [LARGE SCALE GENOMIC DNA]</scope>
    <source>
        <strain evidence="10 11">OMC1185</strain>
    </source>
</reference>
<dbReference type="Gene3D" id="3.30.200.20">
    <property type="entry name" value="Phosphorylase Kinase, domain 1"/>
    <property type="match status" value="1"/>
</dbReference>
<dbReference type="SUPFAM" id="SSF56112">
    <property type="entry name" value="Protein kinase-like (PK-like)"/>
    <property type="match status" value="1"/>
</dbReference>
<evidence type="ECO:0000256" key="1">
    <source>
        <dbReference type="ARBA" id="ARBA00022527"/>
    </source>
</evidence>
<proteinExistence type="predicted"/>
<evidence type="ECO:0000256" key="3">
    <source>
        <dbReference type="ARBA" id="ARBA00022679"/>
    </source>
</evidence>
<accession>A0A5C3N8U0</accession>
<dbReference type="PANTHER" id="PTHR24351">
    <property type="entry name" value="RIBOSOMAL PROTEIN S6 KINASE"/>
    <property type="match status" value="1"/>
</dbReference>
<dbReference type="PROSITE" id="PS50011">
    <property type="entry name" value="PROTEIN_KINASE_DOM"/>
    <property type="match status" value="1"/>
</dbReference>
<dbReference type="EMBL" id="ML213508">
    <property type="protein sequence ID" value="TFK53247.1"/>
    <property type="molecule type" value="Genomic_DNA"/>
</dbReference>
<dbReference type="InterPro" id="IPR011009">
    <property type="entry name" value="Kinase-like_dom_sf"/>
</dbReference>
<organism evidence="10 11">
    <name type="scientific">Heliocybe sulcata</name>
    <dbReference type="NCBI Taxonomy" id="5364"/>
    <lineage>
        <taxon>Eukaryota</taxon>
        <taxon>Fungi</taxon>
        <taxon>Dikarya</taxon>
        <taxon>Basidiomycota</taxon>
        <taxon>Agaricomycotina</taxon>
        <taxon>Agaricomycetes</taxon>
        <taxon>Gloeophyllales</taxon>
        <taxon>Gloeophyllaceae</taxon>
        <taxon>Heliocybe</taxon>
    </lineage>
</organism>
<dbReference type="GO" id="GO:0005524">
    <property type="term" value="F:ATP binding"/>
    <property type="evidence" value="ECO:0007669"/>
    <property type="project" value="UniProtKB-UniRule"/>
</dbReference>
<dbReference type="Gene3D" id="1.10.510.10">
    <property type="entry name" value="Transferase(Phosphotransferase) domain 1"/>
    <property type="match status" value="1"/>
</dbReference>
<keyword evidence="11" id="KW-1185">Reference proteome</keyword>
<feature type="binding site" evidence="7">
    <location>
        <position position="354"/>
    </location>
    <ligand>
        <name>ATP</name>
        <dbReference type="ChEBI" id="CHEBI:30616"/>
    </ligand>
</feature>
<sequence length="729" mass="81122">MSLEHMNETSSRSSAPETQGLVLGLDASPFGTLSHDPNVDAFPRPPPSSLAVSLNGPLQSHPASVIQIAYERVLVLEEMQRRVLRSLHSAPRARSSSVGRKSPAPSRPLCQARFGIRLDILPSLVYPYTTLHDPSRKMRFTNVFKKMVPASREVKQVIPAASDEKEVAVVKSTPIPTSIAIPHVETEMLELLYNAYVKPEVLSVRSDLRLKVQMDVRQLSTEIKKRNERSMSIISTPKRASSATKKAPSVRSFIVRPAKRGALRVVNGSVISSIKSKKATTIYSLSSFSSIGNTTKATNANLSDTTLIPASHQPLDLRKSHHFVQKLGQGAFGVVYLIQNSTTLRFSALKVVVKTYNNKEDGEAMQRMVMNETRAMRKAQGCRFIVGLEASGHDDFGYQMVTTYCPGGDMGRELERLGCFCESRVRFYLSQMILAVEHLHKQKIVHRDIKPGNILLDARGNAVLADLGLSHVFDDAPKAKPTTDATWNPALQHALEEIDRNFDDPERYTLYQSCGTEGFMAPEILTGAGYSFGVDIWALGVTAFEMRCGRLPWSGVRDGKRDRMLMLNQCLRDPLVFDARDEVSLKLQSVIKGMLEKDPFDRVEIRELKKKPFFRNTKWKRLADGKVKPYYIPPQCLATPHNHYPALLPLGDAYAADEDPLPELTYRSPLLNEGAPGNCPAAPGVFAKLVSKMTKPKAPRVQWQMVAPKSPAEDEKIGVQAKSFMWSSW</sequence>
<keyword evidence="5 10" id="KW-0418">Kinase</keyword>
<evidence type="ECO:0000256" key="4">
    <source>
        <dbReference type="ARBA" id="ARBA00022741"/>
    </source>
</evidence>
<dbReference type="InterPro" id="IPR008271">
    <property type="entry name" value="Ser/Thr_kinase_AS"/>
</dbReference>
<evidence type="ECO:0000256" key="2">
    <source>
        <dbReference type="ARBA" id="ARBA00022553"/>
    </source>
</evidence>
<name>A0A5C3N8U0_9AGAM</name>
<dbReference type="PROSITE" id="PS00108">
    <property type="entry name" value="PROTEIN_KINASE_ST"/>
    <property type="match status" value="1"/>
</dbReference>
<dbReference type="OrthoDB" id="68483at2759"/>
<evidence type="ECO:0000256" key="8">
    <source>
        <dbReference type="SAM" id="MobiDB-lite"/>
    </source>
</evidence>
<keyword evidence="2" id="KW-0597">Phosphoprotein</keyword>
<keyword evidence="6 7" id="KW-0067">ATP-binding</keyword>
<gene>
    <name evidence="10" type="ORF">OE88DRAFT_1807094</name>
</gene>
<keyword evidence="1" id="KW-0723">Serine/threonine-protein kinase</keyword>
<dbReference type="PROSITE" id="PS00107">
    <property type="entry name" value="PROTEIN_KINASE_ATP"/>
    <property type="match status" value="1"/>
</dbReference>
<evidence type="ECO:0000259" key="9">
    <source>
        <dbReference type="PROSITE" id="PS50011"/>
    </source>
</evidence>
<keyword evidence="3" id="KW-0808">Transferase</keyword>
<dbReference type="InterPro" id="IPR000719">
    <property type="entry name" value="Prot_kinase_dom"/>
</dbReference>
<keyword evidence="4 7" id="KW-0547">Nucleotide-binding</keyword>
<dbReference type="STRING" id="5364.A0A5C3N8U0"/>
<protein>
    <submittedName>
        <fullName evidence="10">Kinase-like protein</fullName>
    </submittedName>
</protein>
<evidence type="ECO:0000313" key="10">
    <source>
        <dbReference type="EMBL" id="TFK53247.1"/>
    </source>
</evidence>